<dbReference type="SUPFAM" id="SSF57180">
    <property type="entry name" value="Cellulose-binding domain"/>
    <property type="match status" value="1"/>
</dbReference>
<dbReference type="GO" id="GO:0030248">
    <property type="term" value="F:cellulose binding"/>
    <property type="evidence" value="ECO:0007669"/>
    <property type="project" value="InterPro"/>
</dbReference>
<dbReference type="RefSeq" id="XP_009536621.1">
    <property type="nucleotide sequence ID" value="XM_009538326.1"/>
</dbReference>
<keyword evidence="6" id="KW-1185">Reference proteome</keyword>
<dbReference type="Pfam" id="PF00734">
    <property type="entry name" value="CBM_1"/>
    <property type="match status" value="1"/>
</dbReference>
<accession>G5A973</accession>
<sequence>MVKLQRFLVAMAIAAAVATSASAQDVAAEDLRQDSGSSLDESDSGDGSAFLDSDSGSFAVDTSTIGSDSAAGEVTTQPETPPPPNSPPVVQVQPVVDGVKMFGQCGGVFYSGSSTCADPDAYCKELSIYSSICSPKPLRVVLSFAVAVLVSLSTLDHVAAQASQADNEPSYTGSGDGGETAEPVVEEPPPEYNYTPSPTKTAANKASSGSGASSNTIQFPTGGGTVPQWGPCDANAKCAKHTYCKLLSSGTSICYPA</sequence>
<proteinExistence type="predicted"/>
<evidence type="ECO:0000313" key="6">
    <source>
        <dbReference type="Proteomes" id="UP000002640"/>
    </source>
</evidence>
<dbReference type="EMBL" id="JH159161">
    <property type="protein sequence ID" value="EGZ08449.1"/>
    <property type="molecule type" value="Genomic_DNA"/>
</dbReference>
<evidence type="ECO:0000256" key="2">
    <source>
        <dbReference type="SAM" id="MobiDB-lite"/>
    </source>
</evidence>
<gene>
    <name evidence="5" type="ORF">PHYSODRAFT_319122</name>
</gene>
<organism evidence="5 6">
    <name type="scientific">Phytophthora sojae (strain P6497)</name>
    <name type="common">Soybean stem and root rot agent</name>
    <name type="synonym">Phytophthora megasperma f. sp. glycines</name>
    <dbReference type="NCBI Taxonomy" id="1094619"/>
    <lineage>
        <taxon>Eukaryota</taxon>
        <taxon>Sar</taxon>
        <taxon>Stramenopiles</taxon>
        <taxon>Oomycota</taxon>
        <taxon>Peronosporomycetes</taxon>
        <taxon>Peronosporales</taxon>
        <taxon>Peronosporaceae</taxon>
        <taxon>Phytophthora</taxon>
    </lineage>
</organism>
<feature type="region of interest" description="Disordered" evidence="2">
    <location>
        <begin position="162"/>
        <end position="220"/>
    </location>
</feature>
<dbReference type="InterPro" id="IPR035971">
    <property type="entry name" value="CBD_sf"/>
</dbReference>
<dbReference type="Proteomes" id="UP000002640">
    <property type="component" value="Unassembled WGS sequence"/>
</dbReference>
<feature type="region of interest" description="Disordered" evidence="2">
    <location>
        <begin position="68"/>
        <end position="91"/>
    </location>
</feature>
<dbReference type="GO" id="GO:0005576">
    <property type="term" value="C:extracellular region"/>
    <property type="evidence" value="ECO:0007669"/>
    <property type="project" value="InterPro"/>
</dbReference>
<feature type="signal peptide" evidence="3">
    <location>
        <begin position="1"/>
        <end position="23"/>
    </location>
</feature>
<keyword evidence="1 3" id="KW-0732">Signal</keyword>
<feature type="domain" description="CBM1" evidence="4">
    <location>
        <begin position="102"/>
        <end position="127"/>
    </location>
</feature>
<dbReference type="GeneID" id="20644289"/>
<feature type="compositionally biased region" description="Low complexity" evidence="2">
    <location>
        <begin position="199"/>
        <end position="215"/>
    </location>
</feature>
<name>G5A973_PHYSP</name>
<evidence type="ECO:0000256" key="1">
    <source>
        <dbReference type="ARBA" id="ARBA00022729"/>
    </source>
</evidence>
<dbReference type="OMA" id="KMFGQCG"/>
<feature type="chain" id="PRO_5003473317" description="CBM1 domain-containing protein" evidence="3">
    <location>
        <begin position="24"/>
        <end position="257"/>
    </location>
</feature>
<dbReference type="KEGG" id="psoj:PHYSODRAFT_319122"/>
<protein>
    <recommendedName>
        <fullName evidence="4">CBM1 domain-containing protein</fullName>
    </recommendedName>
</protein>
<feature type="compositionally biased region" description="Polar residues" evidence="2">
    <location>
        <begin position="162"/>
        <end position="173"/>
    </location>
</feature>
<dbReference type="GO" id="GO:0005975">
    <property type="term" value="P:carbohydrate metabolic process"/>
    <property type="evidence" value="ECO:0007669"/>
    <property type="project" value="InterPro"/>
</dbReference>
<evidence type="ECO:0000256" key="3">
    <source>
        <dbReference type="SAM" id="SignalP"/>
    </source>
</evidence>
<evidence type="ECO:0000313" key="5">
    <source>
        <dbReference type="EMBL" id="EGZ08449.1"/>
    </source>
</evidence>
<reference evidence="5 6" key="1">
    <citation type="journal article" date="2006" name="Science">
        <title>Phytophthora genome sequences uncover evolutionary origins and mechanisms of pathogenesis.</title>
        <authorList>
            <person name="Tyler B.M."/>
            <person name="Tripathy S."/>
            <person name="Zhang X."/>
            <person name="Dehal P."/>
            <person name="Jiang R.H."/>
            <person name="Aerts A."/>
            <person name="Arredondo F.D."/>
            <person name="Baxter L."/>
            <person name="Bensasson D."/>
            <person name="Beynon J.L."/>
            <person name="Chapman J."/>
            <person name="Damasceno C.M."/>
            <person name="Dorrance A.E."/>
            <person name="Dou D."/>
            <person name="Dickerman A.W."/>
            <person name="Dubchak I.L."/>
            <person name="Garbelotto M."/>
            <person name="Gijzen M."/>
            <person name="Gordon S.G."/>
            <person name="Govers F."/>
            <person name="Grunwald N.J."/>
            <person name="Huang W."/>
            <person name="Ivors K.L."/>
            <person name="Jones R.W."/>
            <person name="Kamoun S."/>
            <person name="Krampis K."/>
            <person name="Lamour K.H."/>
            <person name="Lee M.K."/>
            <person name="McDonald W.H."/>
            <person name="Medina M."/>
            <person name="Meijer H.J."/>
            <person name="Nordberg E.K."/>
            <person name="Maclean D.J."/>
            <person name="Ospina-Giraldo M.D."/>
            <person name="Morris P.F."/>
            <person name="Phuntumart V."/>
            <person name="Putnam N.H."/>
            <person name="Rash S."/>
            <person name="Rose J.K."/>
            <person name="Sakihama Y."/>
            <person name="Salamov A.A."/>
            <person name="Savidor A."/>
            <person name="Scheuring C.F."/>
            <person name="Smith B.M."/>
            <person name="Sobral B.W."/>
            <person name="Terry A."/>
            <person name="Torto-Alalibo T.A."/>
            <person name="Win J."/>
            <person name="Xu Z."/>
            <person name="Zhang H."/>
            <person name="Grigoriev I.V."/>
            <person name="Rokhsar D.S."/>
            <person name="Boore J.L."/>
        </authorList>
    </citation>
    <scope>NUCLEOTIDE SEQUENCE [LARGE SCALE GENOMIC DNA]</scope>
    <source>
        <strain evidence="5 6">P6497</strain>
    </source>
</reference>
<feature type="region of interest" description="Disordered" evidence="2">
    <location>
        <begin position="24"/>
        <end position="51"/>
    </location>
</feature>
<evidence type="ECO:0000259" key="4">
    <source>
        <dbReference type="Pfam" id="PF00734"/>
    </source>
</evidence>
<dbReference type="InterPro" id="IPR000254">
    <property type="entry name" value="CBD"/>
</dbReference>
<dbReference type="AlphaFoldDB" id="G5A973"/>
<dbReference type="InParanoid" id="G5A973"/>